<organism evidence="3 4">
    <name type="scientific">Candidatus Pullibacteroides excrementavium</name>
    <dbReference type="NCBI Taxonomy" id="2840905"/>
    <lineage>
        <taxon>Bacteria</taxon>
        <taxon>Pseudomonadati</taxon>
        <taxon>Bacteroidota</taxon>
        <taxon>Bacteroidia</taxon>
        <taxon>Bacteroidales</taxon>
        <taxon>Candidatus Pullibacteroides</taxon>
    </lineage>
</organism>
<accession>A0A9D9H0M3</accession>
<sequence length="229" mass="24854">MSVLDGLMDGKAGAAEKPAALPKADDDLISMFLDETETKEKGSDDVDSSIYPDFDAPAPEDYEGHPSPAPGGDAVGGLDGVSPDAQDAMMTLVSLPVETIVDTADITLTELIVRGCKLEDYEGKDEDKLVTSDADKAALVKATERYLDSQQIRVTPLTGLIITVLIVYGKKLMYGLKLKKLIRKQAMLEDEIGRLQDERDEMAIRLHRQAEELEALKKTKETEEAGDAA</sequence>
<feature type="coiled-coil region" evidence="1">
    <location>
        <begin position="178"/>
        <end position="223"/>
    </location>
</feature>
<feature type="region of interest" description="Disordered" evidence="2">
    <location>
        <begin position="1"/>
        <end position="20"/>
    </location>
</feature>
<gene>
    <name evidence="3" type="ORF">IAB08_00815</name>
</gene>
<dbReference type="Proteomes" id="UP000823612">
    <property type="component" value="Unassembled WGS sequence"/>
</dbReference>
<evidence type="ECO:0000256" key="2">
    <source>
        <dbReference type="SAM" id="MobiDB-lite"/>
    </source>
</evidence>
<reference evidence="3" key="2">
    <citation type="journal article" date="2021" name="PeerJ">
        <title>Extensive microbial diversity within the chicken gut microbiome revealed by metagenomics and culture.</title>
        <authorList>
            <person name="Gilroy R."/>
            <person name="Ravi A."/>
            <person name="Getino M."/>
            <person name="Pursley I."/>
            <person name="Horton D.L."/>
            <person name="Alikhan N.F."/>
            <person name="Baker D."/>
            <person name="Gharbi K."/>
            <person name="Hall N."/>
            <person name="Watson M."/>
            <person name="Adriaenssens E.M."/>
            <person name="Foster-Nyarko E."/>
            <person name="Jarju S."/>
            <person name="Secka A."/>
            <person name="Antonio M."/>
            <person name="Oren A."/>
            <person name="Chaudhuri R.R."/>
            <person name="La Ragione R."/>
            <person name="Hildebrand F."/>
            <person name="Pallen M.J."/>
        </authorList>
    </citation>
    <scope>NUCLEOTIDE SEQUENCE</scope>
    <source>
        <strain evidence="3">2889</strain>
    </source>
</reference>
<keyword evidence="1" id="KW-0175">Coiled coil</keyword>
<evidence type="ECO:0000256" key="1">
    <source>
        <dbReference type="SAM" id="Coils"/>
    </source>
</evidence>
<feature type="region of interest" description="Disordered" evidence="2">
    <location>
        <begin position="31"/>
        <end position="80"/>
    </location>
</feature>
<comment type="caution">
    <text evidence="3">The sequence shown here is derived from an EMBL/GenBank/DDBJ whole genome shotgun (WGS) entry which is preliminary data.</text>
</comment>
<evidence type="ECO:0000313" key="3">
    <source>
        <dbReference type="EMBL" id="MBO8431824.1"/>
    </source>
</evidence>
<name>A0A9D9H0M3_9BACT</name>
<evidence type="ECO:0000313" key="4">
    <source>
        <dbReference type="Proteomes" id="UP000823612"/>
    </source>
</evidence>
<dbReference type="EMBL" id="JADIMZ010000011">
    <property type="protein sequence ID" value="MBO8431824.1"/>
    <property type="molecule type" value="Genomic_DNA"/>
</dbReference>
<dbReference type="AlphaFoldDB" id="A0A9D9H0M3"/>
<protein>
    <submittedName>
        <fullName evidence="3">Uncharacterized protein</fullName>
    </submittedName>
</protein>
<reference evidence="3" key="1">
    <citation type="submission" date="2020-10" db="EMBL/GenBank/DDBJ databases">
        <authorList>
            <person name="Gilroy R."/>
        </authorList>
    </citation>
    <scope>NUCLEOTIDE SEQUENCE</scope>
    <source>
        <strain evidence="3">2889</strain>
    </source>
</reference>
<proteinExistence type="predicted"/>